<dbReference type="Proteomes" id="UP000321513">
    <property type="component" value="Unassembled WGS sequence"/>
</dbReference>
<name>A0A512BJW4_9BACT</name>
<reference evidence="2 3" key="1">
    <citation type="submission" date="2019-07" db="EMBL/GenBank/DDBJ databases">
        <title>Whole genome shotgun sequence of Segetibacter aerophilus NBRC 106135.</title>
        <authorList>
            <person name="Hosoyama A."/>
            <person name="Uohara A."/>
            <person name="Ohji S."/>
            <person name="Ichikawa N."/>
        </authorList>
    </citation>
    <scope>NUCLEOTIDE SEQUENCE [LARGE SCALE GENOMIC DNA]</scope>
    <source>
        <strain evidence="2 3">NBRC 106135</strain>
    </source>
</reference>
<evidence type="ECO:0000256" key="1">
    <source>
        <dbReference type="SAM" id="MobiDB-lite"/>
    </source>
</evidence>
<organism evidence="2 3">
    <name type="scientific">Segetibacter aerophilus</name>
    <dbReference type="NCBI Taxonomy" id="670293"/>
    <lineage>
        <taxon>Bacteria</taxon>
        <taxon>Pseudomonadati</taxon>
        <taxon>Bacteroidota</taxon>
        <taxon>Chitinophagia</taxon>
        <taxon>Chitinophagales</taxon>
        <taxon>Chitinophagaceae</taxon>
        <taxon>Segetibacter</taxon>
    </lineage>
</organism>
<proteinExistence type="predicted"/>
<accession>A0A512BJW4</accession>
<feature type="compositionally biased region" description="Basic and acidic residues" evidence="1">
    <location>
        <begin position="14"/>
        <end position="24"/>
    </location>
</feature>
<evidence type="ECO:0000313" key="3">
    <source>
        <dbReference type="Proteomes" id="UP000321513"/>
    </source>
</evidence>
<feature type="compositionally biased region" description="Basic residues" evidence="1">
    <location>
        <begin position="58"/>
        <end position="80"/>
    </location>
</feature>
<feature type="region of interest" description="Disordered" evidence="1">
    <location>
        <begin position="46"/>
        <end position="80"/>
    </location>
</feature>
<dbReference type="EMBL" id="BJYT01000048">
    <property type="protein sequence ID" value="GEO12244.1"/>
    <property type="molecule type" value="Genomic_DNA"/>
</dbReference>
<evidence type="ECO:0000313" key="2">
    <source>
        <dbReference type="EMBL" id="GEO12244.1"/>
    </source>
</evidence>
<comment type="caution">
    <text evidence="2">The sequence shown here is derived from an EMBL/GenBank/DDBJ whole genome shotgun (WGS) entry which is preliminary data.</text>
</comment>
<keyword evidence="3" id="KW-1185">Reference proteome</keyword>
<dbReference type="AlphaFoldDB" id="A0A512BJW4"/>
<gene>
    <name evidence="2" type="ORF">SAE01_47400</name>
</gene>
<protein>
    <submittedName>
        <fullName evidence="2">Uncharacterized protein</fullName>
    </submittedName>
</protein>
<feature type="compositionally biased region" description="Low complexity" evidence="1">
    <location>
        <begin position="1"/>
        <end position="13"/>
    </location>
</feature>
<sequence>MFTTFGFSQTTQQKVEKQIRDPQRKTNAGKADAVIANKKNIFDSTTFNNTSADAGSRKTAKAGSKKKYCGNKTNTSKKRA</sequence>
<feature type="region of interest" description="Disordered" evidence="1">
    <location>
        <begin position="1"/>
        <end position="32"/>
    </location>
</feature>